<dbReference type="GO" id="GO:0043953">
    <property type="term" value="P:protein transport by the Tat complex"/>
    <property type="evidence" value="ECO:0007669"/>
    <property type="project" value="TreeGrafter"/>
</dbReference>
<keyword evidence="3 6" id="KW-0812">Transmembrane</keyword>
<dbReference type="EMBL" id="MF687339">
    <property type="protein sequence ID" value="AVN67203.1"/>
    <property type="molecule type" value="Genomic_DNA"/>
</dbReference>
<dbReference type="GO" id="GO:0033281">
    <property type="term" value="C:TAT protein transport complex"/>
    <property type="evidence" value="ECO:0007669"/>
    <property type="project" value="TreeGrafter"/>
</dbReference>
<feature type="transmembrane region" description="Helical" evidence="6">
    <location>
        <begin position="223"/>
        <end position="242"/>
    </location>
</feature>
<organism evidence="7">
    <name type="scientific">Perofascia sp</name>
    <dbReference type="NCBI Taxonomy" id="2028484"/>
    <lineage>
        <taxon>Eukaryota</taxon>
        <taxon>Sar</taxon>
        <taxon>Stramenopiles</taxon>
        <taxon>Oomycota</taxon>
        <taxon>Peronosporomycetes</taxon>
        <taxon>Peronosporales</taxon>
        <taxon>Peronosporaceae</taxon>
        <taxon>Perofascia</taxon>
    </lineage>
</organism>
<reference evidence="7" key="1">
    <citation type="journal article" date="2018" name="PLoS ONE">
        <title>Multiple origins of downy mildews and mito-nuclear discordance within the paraphyletic genus Phytophthora.</title>
        <authorList>
            <person name="Bourret T.B."/>
            <person name="Choudhury R.A."/>
            <person name="Mehl H.K."/>
            <person name="Blomquist C.L."/>
            <person name="McRoberts N."/>
            <person name="Rizzo D.M."/>
        </authorList>
    </citation>
    <scope>NUCLEOTIDE SEQUENCE</scope>
    <source>
        <strain evidence="7">RC16DM8</strain>
    </source>
</reference>
<gene>
    <name evidence="7" type="primary">secY</name>
</gene>
<accession>A0A2P1H6N3</accession>
<keyword evidence="4 6" id="KW-1133">Transmembrane helix</keyword>
<dbReference type="GO" id="GO:0009977">
    <property type="term" value="F:proton motive force dependent protein transmembrane transporter activity"/>
    <property type="evidence" value="ECO:0007669"/>
    <property type="project" value="TreeGrafter"/>
</dbReference>
<dbReference type="InterPro" id="IPR002033">
    <property type="entry name" value="TatC"/>
</dbReference>
<comment type="similarity">
    <text evidence="2">Belongs to the TatC family.</text>
</comment>
<feature type="transmembrane region" description="Helical" evidence="6">
    <location>
        <begin position="164"/>
        <end position="189"/>
    </location>
</feature>
<dbReference type="PRINTS" id="PR01840">
    <property type="entry name" value="TATCFAMILY"/>
</dbReference>
<evidence type="ECO:0000256" key="5">
    <source>
        <dbReference type="ARBA" id="ARBA00023136"/>
    </source>
</evidence>
<keyword evidence="7" id="KW-0496">Mitochondrion</keyword>
<dbReference type="PANTHER" id="PTHR30371:SF0">
    <property type="entry name" value="SEC-INDEPENDENT PROTEIN TRANSLOCASE PROTEIN TATC, CHLOROPLASTIC-RELATED"/>
    <property type="match status" value="1"/>
</dbReference>
<evidence type="ECO:0000256" key="2">
    <source>
        <dbReference type="ARBA" id="ARBA00008882"/>
    </source>
</evidence>
<dbReference type="AlphaFoldDB" id="A0A2P1H6N3"/>
<evidence type="ECO:0000256" key="1">
    <source>
        <dbReference type="ARBA" id="ARBA00004141"/>
    </source>
</evidence>
<comment type="subcellular location">
    <subcellularLocation>
        <location evidence="1">Membrane</location>
        <topology evidence="1">Multi-pass membrane protein</topology>
    </subcellularLocation>
</comment>
<dbReference type="Pfam" id="PF00902">
    <property type="entry name" value="TatC"/>
    <property type="match status" value="1"/>
</dbReference>
<dbReference type="GO" id="GO:0065002">
    <property type="term" value="P:intracellular protein transmembrane transport"/>
    <property type="evidence" value="ECO:0007669"/>
    <property type="project" value="TreeGrafter"/>
</dbReference>
<evidence type="ECO:0000313" key="7">
    <source>
        <dbReference type="EMBL" id="AVN67203.1"/>
    </source>
</evidence>
<feature type="transmembrane region" description="Helical" evidence="6">
    <location>
        <begin position="106"/>
        <end position="126"/>
    </location>
</feature>
<proteinExistence type="inferred from homology"/>
<evidence type="ECO:0000256" key="4">
    <source>
        <dbReference type="ARBA" id="ARBA00022989"/>
    </source>
</evidence>
<protein>
    <submittedName>
        <fullName evidence="7">SecY</fullName>
    </submittedName>
</protein>
<keyword evidence="5 6" id="KW-0472">Membrane</keyword>
<sequence>MKNKVLKTYLELHLLELKYNFFIILIAFFYLFTVSYYFSDQLIYLLVNNLLNKNMLKYFIFTNITEIFITNIFIAIFISVFIAFPLVILLIWFFLSKGLYQYENFFFLKFYILYIFFNLLIIKIILMQIIPNIWGFLLGLNFSNLYIFPIYFEPKINKYFDFIFSSFIYIFLIFNYFFFFFFSIFFNFLKINIITTFRKFFHFKILVISALITPPDILNFLGLYILLLLFFEVIVYFVIFLNKYKLNYFFKKF</sequence>
<feature type="transmembrane region" description="Helical" evidence="6">
    <location>
        <begin position="133"/>
        <end position="152"/>
    </location>
</feature>
<evidence type="ECO:0000256" key="3">
    <source>
        <dbReference type="ARBA" id="ARBA00022692"/>
    </source>
</evidence>
<evidence type="ECO:0000256" key="6">
    <source>
        <dbReference type="SAM" id="Phobius"/>
    </source>
</evidence>
<feature type="transmembrane region" description="Helical" evidence="6">
    <location>
        <begin position="68"/>
        <end position="94"/>
    </location>
</feature>
<geneLocation type="mitochondrion" evidence="7"/>
<feature type="transmembrane region" description="Helical" evidence="6">
    <location>
        <begin position="20"/>
        <end position="47"/>
    </location>
</feature>
<dbReference type="PANTHER" id="PTHR30371">
    <property type="entry name" value="SEC-INDEPENDENT PROTEIN TRANSLOCASE PROTEIN TATC"/>
    <property type="match status" value="1"/>
</dbReference>
<name>A0A2P1H6N3_9STRA</name>